<gene>
    <name evidence="14" type="primary">LOC115882575</name>
</gene>
<comment type="subcellular location">
    <subcellularLocation>
        <location evidence="1">Membrane</location>
        <topology evidence="1">Multi-pass membrane protein</topology>
    </subcellularLocation>
</comment>
<accession>A0A6J2Y0R7</accession>
<evidence type="ECO:0000256" key="6">
    <source>
        <dbReference type="ARBA" id="ARBA00022989"/>
    </source>
</evidence>
<name>A0A6J2Y0R7_SITOR</name>
<dbReference type="CDD" id="cd09071">
    <property type="entry name" value="FAR_C"/>
    <property type="match status" value="1"/>
</dbReference>
<dbReference type="Gene3D" id="3.40.50.720">
    <property type="entry name" value="NAD(P)-binding Rossmann-like Domain"/>
    <property type="match status" value="1"/>
</dbReference>
<dbReference type="RefSeq" id="XP_030756625.1">
    <property type="nucleotide sequence ID" value="XM_030900765.1"/>
</dbReference>
<protein>
    <recommendedName>
        <fullName evidence="10">Fatty acyl-CoA reductase</fullName>
        <ecNumber evidence="10">1.2.1.84</ecNumber>
    </recommendedName>
</protein>
<dbReference type="GO" id="GO:0016020">
    <property type="term" value="C:membrane"/>
    <property type="evidence" value="ECO:0007669"/>
    <property type="project" value="UniProtKB-SubCell"/>
</dbReference>
<proteinExistence type="inferred from homology"/>
<keyword evidence="8 10" id="KW-0472">Membrane</keyword>
<evidence type="ECO:0000256" key="1">
    <source>
        <dbReference type="ARBA" id="ARBA00004141"/>
    </source>
</evidence>
<dbReference type="InterPro" id="IPR026055">
    <property type="entry name" value="FAR"/>
</dbReference>
<keyword evidence="7 10" id="KW-0443">Lipid metabolism</keyword>
<dbReference type="PANTHER" id="PTHR11011:SF60">
    <property type="entry name" value="FATTY ACYL-COA REDUCTASE-RELATED"/>
    <property type="match status" value="1"/>
</dbReference>
<keyword evidence="10" id="KW-0560">Oxidoreductase</keyword>
<dbReference type="SUPFAM" id="SSF51735">
    <property type="entry name" value="NAD(P)-binding Rossmann-fold domains"/>
    <property type="match status" value="1"/>
</dbReference>
<keyword evidence="6 10" id="KW-1133">Transmembrane helix</keyword>
<evidence type="ECO:0000256" key="7">
    <source>
        <dbReference type="ARBA" id="ARBA00023098"/>
    </source>
</evidence>
<reference evidence="14" key="1">
    <citation type="submission" date="2025-08" db="UniProtKB">
        <authorList>
            <consortium name="RefSeq"/>
        </authorList>
    </citation>
    <scope>IDENTIFICATION</scope>
    <source>
        <tissue evidence="14">Gonads</tissue>
    </source>
</reference>
<evidence type="ECO:0000313" key="14">
    <source>
        <dbReference type="RefSeq" id="XP_030756625.1"/>
    </source>
</evidence>
<feature type="domain" description="Fatty acyl-CoA reductase C-terminal" evidence="11">
    <location>
        <begin position="405"/>
        <end position="497"/>
    </location>
</feature>
<dbReference type="EC" id="1.2.1.84" evidence="10"/>
<dbReference type="GeneID" id="115882575"/>
<evidence type="ECO:0000256" key="3">
    <source>
        <dbReference type="ARBA" id="ARBA00022516"/>
    </source>
</evidence>
<keyword evidence="13" id="KW-1185">Reference proteome</keyword>
<feature type="domain" description="Thioester reductase (TE)" evidence="12">
    <location>
        <begin position="65"/>
        <end position="334"/>
    </location>
</feature>
<comment type="catalytic activity">
    <reaction evidence="9 10">
        <text>a long-chain fatty acyl-CoA + 2 NADPH + 2 H(+) = a long-chain primary fatty alcohol + 2 NADP(+) + CoA</text>
        <dbReference type="Rhea" id="RHEA:52716"/>
        <dbReference type="ChEBI" id="CHEBI:15378"/>
        <dbReference type="ChEBI" id="CHEBI:57287"/>
        <dbReference type="ChEBI" id="CHEBI:57783"/>
        <dbReference type="ChEBI" id="CHEBI:58349"/>
        <dbReference type="ChEBI" id="CHEBI:77396"/>
        <dbReference type="ChEBI" id="CHEBI:83139"/>
        <dbReference type="EC" id="1.2.1.84"/>
    </reaction>
</comment>
<evidence type="ECO:0000256" key="4">
    <source>
        <dbReference type="ARBA" id="ARBA00022692"/>
    </source>
</evidence>
<sequence length="561" mass="63922">MADESKLPTVFRKKLPENLEKIRNGHYTPEDYDYPIYNYLKPNDLRVDENGSEVVEFLRGKNILVTGGTGFLGKLLIEKLLRCCKDIGTVYIIIRTKKGKSMEERINEFLDNWAFVKLSEIYPDYRKKLVGLSGDIAEPGLGLSEESKKLIMDRVNIIYHAAATVRFDEKLKTAVNINIKGTKEALELAKKCKKFDVFTYVGTAYSNCLENIIEEAVYEPYMDPDVLINLTDTLSEDILDKITPGILGNLPNTYTFTKQISESIVRKESSKIPICIHRPAIVVASVREPVKSWCDNIYGIVGMMIGISLGLIHVAPGAPHSPVDFVPADYVVNNCIAASYKTAKDRLSDAQIFNYTTHKGNRIKWINLYLANKQGWKVGSSYIIYRNFSAPIKNKCFHKSLQFLLHTLIGQAADVAAKLIGKKPKLGRIYKKINNGLQSVSFFSLGEFRFSYGNTTALWESLNEKDKTIFPFDMKTLDWEDYFSTYLVALRELLVHENLDNLDAGRKHYNRIRWIHNCLLSTLIGVSLYFCINTIFFFIPLGLICLTIFFGYYEFTYTNAL</sequence>
<dbReference type="GO" id="GO:0035336">
    <property type="term" value="P:long-chain fatty-acyl-CoA metabolic process"/>
    <property type="evidence" value="ECO:0007669"/>
    <property type="project" value="TreeGrafter"/>
</dbReference>
<dbReference type="GO" id="GO:0102965">
    <property type="term" value="F:alcohol-forming long-chain fatty acyl-CoA reductase activity"/>
    <property type="evidence" value="ECO:0007669"/>
    <property type="project" value="UniProtKB-EC"/>
</dbReference>
<dbReference type="PANTHER" id="PTHR11011">
    <property type="entry name" value="MALE STERILITY PROTEIN 2-RELATED"/>
    <property type="match status" value="1"/>
</dbReference>
<evidence type="ECO:0000313" key="13">
    <source>
        <dbReference type="Proteomes" id="UP000504635"/>
    </source>
</evidence>
<dbReference type="GO" id="GO:0005777">
    <property type="term" value="C:peroxisome"/>
    <property type="evidence" value="ECO:0007669"/>
    <property type="project" value="TreeGrafter"/>
</dbReference>
<evidence type="ECO:0000256" key="10">
    <source>
        <dbReference type="RuleBase" id="RU363097"/>
    </source>
</evidence>
<keyword evidence="4 10" id="KW-0812">Transmembrane</keyword>
<dbReference type="Proteomes" id="UP000504635">
    <property type="component" value="Unplaced"/>
</dbReference>
<evidence type="ECO:0000259" key="11">
    <source>
        <dbReference type="Pfam" id="PF03015"/>
    </source>
</evidence>
<dbReference type="InterPro" id="IPR036291">
    <property type="entry name" value="NAD(P)-bd_dom_sf"/>
</dbReference>
<dbReference type="GO" id="GO:0080019">
    <property type="term" value="F:alcohol-forming very long-chain fatty acyl-CoA reductase activity"/>
    <property type="evidence" value="ECO:0007669"/>
    <property type="project" value="InterPro"/>
</dbReference>
<dbReference type="OrthoDB" id="429813at2759"/>
<dbReference type="InterPro" id="IPR033640">
    <property type="entry name" value="FAR_C"/>
</dbReference>
<comment type="function">
    <text evidence="10">Catalyzes the reduction of fatty acyl-CoA to fatty alcohols.</text>
</comment>
<dbReference type="CDD" id="cd05236">
    <property type="entry name" value="FAR-N_SDR_e"/>
    <property type="match status" value="1"/>
</dbReference>
<evidence type="ECO:0000256" key="9">
    <source>
        <dbReference type="ARBA" id="ARBA00052530"/>
    </source>
</evidence>
<dbReference type="AlphaFoldDB" id="A0A6J2Y0R7"/>
<dbReference type="Pfam" id="PF07993">
    <property type="entry name" value="NAD_binding_4"/>
    <property type="match status" value="1"/>
</dbReference>
<dbReference type="FunFam" id="3.40.50.720:FF:000143">
    <property type="entry name" value="Fatty acyl-CoA reductase"/>
    <property type="match status" value="1"/>
</dbReference>
<dbReference type="Pfam" id="PF03015">
    <property type="entry name" value="Sterile"/>
    <property type="match status" value="1"/>
</dbReference>
<keyword evidence="3 10" id="KW-0444">Lipid biosynthesis</keyword>
<evidence type="ECO:0000259" key="12">
    <source>
        <dbReference type="Pfam" id="PF07993"/>
    </source>
</evidence>
<evidence type="ECO:0000256" key="8">
    <source>
        <dbReference type="ARBA" id="ARBA00023136"/>
    </source>
</evidence>
<dbReference type="InterPro" id="IPR013120">
    <property type="entry name" value="FAR_NAD-bd"/>
</dbReference>
<comment type="similarity">
    <text evidence="2 10">Belongs to the fatty acyl-CoA reductase family.</text>
</comment>
<feature type="transmembrane region" description="Helical" evidence="10">
    <location>
        <begin position="536"/>
        <end position="555"/>
    </location>
</feature>
<organism evidence="13 14">
    <name type="scientific">Sitophilus oryzae</name>
    <name type="common">Rice weevil</name>
    <name type="synonym">Curculio oryzae</name>
    <dbReference type="NCBI Taxonomy" id="7048"/>
    <lineage>
        <taxon>Eukaryota</taxon>
        <taxon>Metazoa</taxon>
        <taxon>Ecdysozoa</taxon>
        <taxon>Arthropoda</taxon>
        <taxon>Hexapoda</taxon>
        <taxon>Insecta</taxon>
        <taxon>Pterygota</taxon>
        <taxon>Neoptera</taxon>
        <taxon>Endopterygota</taxon>
        <taxon>Coleoptera</taxon>
        <taxon>Polyphaga</taxon>
        <taxon>Cucujiformia</taxon>
        <taxon>Curculionidae</taxon>
        <taxon>Dryophthorinae</taxon>
        <taxon>Sitophilus</taxon>
    </lineage>
</organism>
<evidence type="ECO:0000256" key="5">
    <source>
        <dbReference type="ARBA" id="ARBA00022857"/>
    </source>
</evidence>
<evidence type="ECO:0000256" key="2">
    <source>
        <dbReference type="ARBA" id="ARBA00005928"/>
    </source>
</evidence>
<keyword evidence="5 10" id="KW-0521">NADP</keyword>